<gene>
    <name evidence="2" type="ORF">UT18_C0009G0052</name>
</gene>
<evidence type="ECO:0008006" key="4">
    <source>
        <dbReference type="Google" id="ProtNLM"/>
    </source>
</evidence>
<sequence>MQRLMLMDAFEYRASYWFWVFIQTLPIIGIYFLWSAIIPAGGSLKGYNYQAILTYYIGVTIAVRIIQSTPEWDLNWSINEGYFTYYLYRPISPYLEMLSVRIAMKIFNLMLFIPAISLIIYLLGSNIALPSLANLLLFFGFCLISFVIMFTISFTVGLIAFWWENAAAIFYFKNAIVALLSGYTIPFEFFPAKFQNFLNILPFKYVAYFPAKIFQGQLSLGEIGKGALLALLWMLILLTIMRFIYLKGLRRYSAVGG</sequence>
<dbReference type="STRING" id="1618345.UT18_C0009G0052"/>
<feature type="transmembrane region" description="Helical" evidence="1">
    <location>
        <begin position="226"/>
        <end position="245"/>
    </location>
</feature>
<keyword evidence="1" id="KW-1133">Transmembrane helix</keyword>
<feature type="transmembrane region" description="Helical" evidence="1">
    <location>
        <begin position="102"/>
        <end position="123"/>
    </location>
</feature>
<dbReference type="PANTHER" id="PTHR36832:SF1">
    <property type="entry name" value="SLR1174 PROTEIN"/>
    <property type="match status" value="1"/>
</dbReference>
<feature type="transmembrane region" description="Helical" evidence="1">
    <location>
        <begin position="135"/>
        <end position="163"/>
    </location>
</feature>
<comment type="caution">
    <text evidence="2">The sequence shown here is derived from an EMBL/GenBank/DDBJ whole genome shotgun (WGS) entry which is preliminary data.</text>
</comment>
<evidence type="ECO:0000313" key="3">
    <source>
        <dbReference type="Proteomes" id="UP000034207"/>
    </source>
</evidence>
<proteinExistence type="predicted"/>
<organism evidence="2 3">
    <name type="scientific">candidate division CPR2 bacterium GW2011_GWC2_39_10</name>
    <dbReference type="NCBI Taxonomy" id="1618345"/>
    <lineage>
        <taxon>Bacteria</taxon>
        <taxon>Bacteria division CPR2</taxon>
    </lineage>
</organism>
<dbReference type="InterPro" id="IPR010390">
    <property type="entry name" value="ABC-2_transporter-like"/>
</dbReference>
<keyword evidence="1" id="KW-0472">Membrane</keyword>
<dbReference type="Proteomes" id="UP000034207">
    <property type="component" value="Unassembled WGS sequence"/>
</dbReference>
<protein>
    <recommendedName>
        <fullName evidence="4">ABC transporter permease</fullName>
    </recommendedName>
</protein>
<feature type="transmembrane region" description="Helical" evidence="1">
    <location>
        <begin position="169"/>
        <end position="190"/>
    </location>
</feature>
<evidence type="ECO:0000256" key="1">
    <source>
        <dbReference type="SAM" id="Phobius"/>
    </source>
</evidence>
<dbReference type="AlphaFoldDB" id="A0A0G0PZ30"/>
<dbReference type="EMBL" id="LBVV01000009">
    <property type="protein sequence ID" value="KKQ94641.1"/>
    <property type="molecule type" value="Genomic_DNA"/>
</dbReference>
<reference evidence="2 3" key="1">
    <citation type="journal article" date="2015" name="Nature">
        <title>rRNA introns, odd ribosomes, and small enigmatic genomes across a large radiation of phyla.</title>
        <authorList>
            <person name="Brown C.T."/>
            <person name="Hug L.A."/>
            <person name="Thomas B.C."/>
            <person name="Sharon I."/>
            <person name="Castelle C.J."/>
            <person name="Singh A."/>
            <person name="Wilkins M.J."/>
            <person name="Williams K.H."/>
            <person name="Banfield J.F."/>
        </authorList>
    </citation>
    <scope>NUCLEOTIDE SEQUENCE [LARGE SCALE GENOMIC DNA]</scope>
</reference>
<keyword evidence="1" id="KW-0812">Transmembrane</keyword>
<dbReference type="PANTHER" id="PTHR36832">
    <property type="entry name" value="SLR1174 PROTEIN-RELATED"/>
    <property type="match status" value="1"/>
</dbReference>
<evidence type="ECO:0000313" key="2">
    <source>
        <dbReference type="EMBL" id="KKQ94641.1"/>
    </source>
</evidence>
<accession>A0A0G0PZ30</accession>
<feature type="transmembrane region" description="Helical" evidence="1">
    <location>
        <begin position="16"/>
        <end position="34"/>
    </location>
</feature>
<name>A0A0G0PZ30_UNCC2</name>
<dbReference type="Pfam" id="PF06182">
    <property type="entry name" value="ABC2_membrane_6"/>
    <property type="match status" value="1"/>
</dbReference>
<feature type="transmembrane region" description="Helical" evidence="1">
    <location>
        <begin position="46"/>
        <end position="66"/>
    </location>
</feature>